<evidence type="ECO:0000256" key="2">
    <source>
        <dbReference type="ARBA" id="ARBA00022649"/>
    </source>
</evidence>
<protein>
    <submittedName>
        <fullName evidence="3">Type II toxin-antitoxin system RelE/ParE family toxin</fullName>
    </submittedName>
</protein>
<dbReference type="InterPro" id="IPR051803">
    <property type="entry name" value="TA_system_RelE-like_toxin"/>
</dbReference>
<dbReference type="Pfam" id="PF05016">
    <property type="entry name" value="ParE_toxin"/>
    <property type="match status" value="1"/>
</dbReference>
<sequence>MDSKHFLKILNCHFTSILWTVDAEQDRERIYDYLDERNPIAAIELDDLIREKVSLLAHNNLMGRTGQKKGTRELVVHPHYVVVYDITENVRISRKISHWI</sequence>
<dbReference type="AlphaFoldDB" id="A0A411KXF9"/>
<reference evidence="3" key="1">
    <citation type="submission" date="2018-12" db="EMBL/GenBank/DDBJ databases">
        <title>IncQ1 plasmid carrying blaKPC-2 gene in Klebsiella pneumoniae isolates.</title>
        <authorList>
            <person name="Campos P.A."/>
            <person name="Araujo B.F."/>
            <person name="Dias V.L."/>
            <person name="Cerdeira L.T."/>
            <person name="Ferreira M.L."/>
            <person name="Machado L.G."/>
            <person name="Lincopan N."/>
            <person name="Gontijo-Filho P.P."/>
            <person name="Ribas R.M."/>
        </authorList>
    </citation>
    <scope>NUCLEOTIDE SEQUENCE</scope>
    <source>
        <strain evidence="3">B29</strain>
        <plasmid evidence="3">pB29</plasmid>
    </source>
</reference>
<gene>
    <name evidence="3" type="primary">relE</name>
    <name evidence="3" type="synonym">parE</name>
    <name evidence="3" type="ORF">pB29_003</name>
</gene>
<geneLocation type="plasmid" evidence="3">
    <name>pB29</name>
</geneLocation>
<evidence type="ECO:0000313" key="3">
    <source>
        <dbReference type="EMBL" id="QBC89176.1"/>
    </source>
</evidence>
<proteinExistence type="inferred from homology"/>
<dbReference type="InterPro" id="IPR007712">
    <property type="entry name" value="RelE/ParE_toxin"/>
</dbReference>
<name>A0A411KXF9_KLEPN</name>
<dbReference type="RefSeq" id="WP_221175036.1">
    <property type="nucleotide sequence ID" value="NZ_JAACZK010000133.1"/>
</dbReference>
<dbReference type="Gene3D" id="3.30.2310.20">
    <property type="entry name" value="RelE-like"/>
    <property type="match status" value="1"/>
</dbReference>
<keyword evidence="3" id="KW-0614">Plasmid</keyword>
<dbReference type="PANTHER" id="PTHR33755">
    <property type="entry name" value="TOXIN PARE1-RELATED"/>
    <property type="match status" value="1"/>
</dbReference>
<organism evidence="3">
    <name type="scientific">Klebsiella pneumoniae</name>
    <dbReference type="NCBI Taxonomy" id="573"/>
    <lineage>
        <taxon>Bacteria</taxon>
        <taxon>Pseudomonadati</taxon>
        <taxon>Pseudomonadota</taxon>
        <taxon>Gammaproteobacteria</taxon>
        <taxon>Enterobacterales</taxon>
        <taxon>Enterobacteriaceae</taxon>
        <taxon>Klebsiella/Raoultella group</taxon>
        <taxon>Klebsiella</taxon>
        <taxon>Klebsiella pneumoniae complex</taxon>
    </lineage>
</organism>
<keyword evidence="2" id="KW-1277">Toxin-antitoxin system</keyword>
<dbReference type="EMBL" id="MK330869">
    <property type="protein sequence ID" value="QBC89176.1"/>
    <property type="molecule type" value="Genomic_DNA"/>
</dbReference>
<accession>A0A411KXF9</accession>
<dbReference type="NCBIfam" id="TIGR02385">
    <property type="entry name" value="RelE_StbE"/>
    <property type="match status" value="1"/>
</dbReference>
<dbReference type="InterPro" id="IPR035093">
    <property type="entry name" value="RelE/ParE_toxin_dom_sf"/>
</dbReference>
<evidence type="ECO:0000256" key="1">
    <source>
        <dbReference type="ARBA" id="ARBA00006226"/>
    </source>
</evidence>
<comment type="similarity">
    <text evidence="1">Belongs to the RelE toxin family.</text>
</comment>